<dbReference type="Gene3D" id="1.25.40.10">
    <property type="entry name" value="Tetratricopeptide repeat domain"/>
    <property type="match status" value="1"/>
</dbReference>
<dbReference type="InterPro" id="IPR000866">
    <property type="entry name" value="AhpC/TSA"/>
</dbReference>
<protein>
    <submittedName>
        <fullName evidence="2">TlpA family protein disulfide reductase</fullName>
    </submittedName>
</protein>
<dbReference type="PROSITE" id="PS51352">
    <property type="entry name" value="THIOREDOXIN_2"/>
    <property type="match status" value="1"/>
</dbReference>
<dbReference type="PANTHER" id="PTHR42852">
    <property type="entry name" value="THIOL:DISULFIDE INTERCHANGE PROTEIN DSBE"/>
    <property type="match status" value="1"/>
</dbReference>
<dbReference type="PANTHER" id="PTHR42852:SF17">
    <property type="entry name" value="THIOREDOXIN-LIKE PROTEIN HI_1115"/>
    <property type="match status" value="1"/>
</dbReference>
<dbReference type="InterPro" id="IPR013766">
    <property type="entry name" value="Thioredoxin_domain"/>
</dbReference>
<feature type="domain" description="Thioredoxin" evidence="1">
    <location>
        <begin position="371"/>
        <end position="516"/>
    </location>
</feature>
<evidence type="ECO:0000259" key="1">
    <source>
        <dbReference type="PROSITE" id="PS51352"/>
    </source>
</evidence>
<dbReference type="Proteomes" id="UP000552864">
    <property type="component" value="Unassembled WGS sequence"/>
</dbReference>
<evidence type="ECO:0000313" key="3">
    <source>
        <dbReference type="Proteomes" id="UP000552864"/>
    </source>
</evidence>
<dbReference type="InterPro" id="IPR050553">
    <property type="entry name" value="Thioredoxin_ResA/DsbE_sf"/>
</dbReference>
<dbReference type="SUPFAM" id="SSF52833">
    <property type="entry name" value="Thioredoxin-like"/>
    <property type="match status" value="1"/>
</dbReference>
<dbReference type="GO" id="GO:0006950">
    <property type="term" value="P:response to stress"/>
    <property type="evidence" value="ECO:0007669"/>
    <property type="project" value="UniProtKB-ARBA"/>
</dbReference>
<dbReference type="CDD" id="cd02966">
    <property type="entry name" value="TlpA_like_family"/>
    <property type="match status" value="1"/>
</dbReference>
<sequence length="516" mass="58784">MTEIFSNGSICQDIKKMFNGIVRIILILVFFKNITSAQVPVRMGTATAEEIAIAKGVVEGNLDSVKAHNVYIYALGLNNPLLVDQYDRWIQNNPKNKIIPLTIGTAYYNAEMPQARKFLLAASKLDSNNGKIWFMLSGDAWMRGETDLSREYSHKATLADSLNANYTAYEVMSSQDVNDSIYKLKVLDFVKRFPDNANGAKLLYSLALHSKRVRDKINYFEQLRKYYPPEKFDRSAAGMVTLADIYLQTDLVKAADLINEMGEKGEWGIRKRLVQGLIRIDSLSAVQDYKQANIELQALQLPRFNYLRDFLALKKAYFLDRVGEVKRAYDSLIVVYANFPTDQVYAALEAYGNRIGRNKQQLDNDIAVIRDRSAVDAYPFELGRYSGNGALRLSDLRGKVVLLTFWYPGCSPCRAEFPYFEAVVNKLADKDLVYIGVNVVPEQDDVVPAIMKNNKYSFIPLRGTSAFADKYYGVKSEPENFLIDKSGRIIFRKFRIDETNQRTLELMIMSLLRQDK</sequence>
<organism evidence="2 3">
    <name type="scientific">Chitinophaga eiseniae</name>
    <dbReference type="NCBI Taxonomy" id="634771"/>
    <lineage>
        <taxon>Bacteria</taxon>
        <taxon>Pseudomonadati</taxon>
        <taxon>Bacteroidota</taxon>
        <taxon>Chitinophagia</taxon>
        <taxon>Chitinophagales</taxon>
        <taxon>Chitinophagaceae</taxon>
        <taxon>Chitinophaga</taxon>
    </lineage>
</organism>
<keyword evidence="3" id="KW-1185">Reference proteome</keyword>
<gene>
    <name evidence="2" type="ORF">HGH91_06415</name>
</gene>
<name>A0A847S4Q0_9BACT</name>
<dbReference type="Gene3D" id="3.40.30.10">
    <property type="entry name" value="Glutaredoxin"/>
    <property type="match status" value="1"/>
</dbReference>
<evidence type="ECO:0000313" key="2">
    <source>
        <dbReference type="EMBL" id="NLR78250.1"/>
    </source>
</evidence>
<accession>A0A847S4Q0</accession>
<dbReference type="GO" id="GO:0016491">
    <property type="term" value="F:oxidoreductase activity"/>
    <property type="evidence" value="ECO:0007669"/>
    <property type="project" value="InterPro"/>
</dbReference>
<dbReference type="Pfam" id="PF00578">
    <property type="entry name" value="AhpC-TSA"/>
    <property type="match status" value="1"/>
</dbReference>
<dbReference type="EMBL" id="JABAHZ010000001">
    <property type="protein sequence ID" value="NLR78250.1"/>
    <property type="molecule type" value="Genomic_DNA"/>
</dbReference>
<proteinExistence type="predicted"/>
<dbReference type="InterPro" id="IPR036249">
    <property type="entry name" value="Thioredoxin-like_sf"/>
</dbReference>
<reference evidence="2 3" key="1">
    <citation type="submission" date="2020-04" db="EMBL/GenBank/DDBJ databases">
        <authorList>
            <person name="Yin C."/>
        </authorList>
    </citation>
    <scope>NUCLEOTIDE SEQUENCE [LARGE SCALE GENOMIC DNA]</scope>
    <source>
        <strain evidence="2 3">Ak56</strain>
    </source>
</reference>
<dbReference type="GO" id="GO:0016209">
    <property type="term" value="F:antioxidant activity"/>
    <property type="evidence" value="ECO:0007669"/>
    <property type="project" value="InterPro"/>
</dbReference>
<dbReference type="RefSeq" id="WP_168737594.1">
    <property type="nucleotide sequence ID" value="NZ_JABAHZ010000001.1"/>
</dbReference>
<comment type="caution">
    <text evidence="2">The sequence shown here is derived from an EMBL/GenBank/DDBJ whole genome shotgun (WGS) entry which is preliminary data.</text>
</comment>
<dbReference type="InterPro" id="IPR011990">
    <property type="entry name" value="TPR-like_helical_dom_sf"/>
</dbReference>
<dbReference type="AlphaFoldDB" id="A0A847S4Q0"/>